<dbReference type="InterPro" id="IPR008503">
    <property type="entry name" value="Asp_endopeptidase"/>
</dbReference>
<dbReference type="HOGENOM" id="CLU_099424_1_1_5"/>
<organism evidence="2 3">
    <name type="scientific">Hyphomicrobium nitrativorans NL23</name>
    <dbReference type="NCBI Taxonomy" id="1029756"/>
    <lineage>
        <taxon>Bacteria</taxon>
        <taxon>Pseudomonadati</taxon>
        <taxon>Pseudomonadota</taxon>
        <taxon>Alphaproteobacteria</taxon>
        <taxon>Hyphomicrobiales</taxon>
        <taxon>Hyphomicrobiaceae</taxon>
        <taxon>Hyphomicrobium</taxon>
    </lineage>
</organism>
<keyword evidence="3" id="KW-1185">Reference proteome</keyword>
<gene>
    <name evidence="2" type="ORF">W911_05770</name>
</gene>
<name>V5SDJ3_9HYPH</name>
<dbReference type="SUPFAM" id="SSF50630">
    <property type="entry name" value="Acid proteases"/>
    <property type="match status" value="1"/>
</dbReference>
<sequence length="192" mass="21454">MAGLSGPFVKTTYYYRYRERCRFCGKIVEKSAPEGEAMVRDLKTLILGRREWVALPELGLSAVKAKVDTGARTSALHAENIEIFGSGAGRRVRFVVHPLIEEAELAVPCEAVLRDVRDVTCSNGERESRPVIVTRLRVGARTWPIEIGLTNRDGLQHRMLLGRQAIQPGMLVDPTRSFLLPRLGARLYRTPA</sequence>
<evidence type="ECO:0000259" key="1">
    <source>
        <dbReference type="Pfam" id="PF05618"/>
    </source>
</evidence>
<dbReference type="Pfam" id="PF05618">
    <property type="entry name" value="Zn_protease"/>
    <property type="match status" value="1"/>
</dbReference>
<dbReference type="AlphaFoldDB" id="V5SDJ3"/>
<dbReference type="PATRIC" id="fig|1029756.8.peg.1211"/>
<evidence type="ECO:0000313" key="3">
    <source>
        <dbReference type="Proteomes" id="UP000018542"/>
    </source>
</evidence>
<evidence type="ECO:0000313" key="2">
    <source>
        <dbReference type="EMBL" id="AHB48019.1"/>
    </source>
</evidence>
<dbReference type="Proteomes" id="UP000018542">
    <property type="component" value="Chromosome"/>
</dbReference>
<dbReference type="EMBL" id="CP006912">
    <property type="protein sequence ID" value="AHB48019.1"/>
    <property type="molecule type" value="Genomic_DNA"/>
</dbReference>
<dbReference type="PANTHER" id="PTHR38037:SF1">
    <property type="entry name" value="ATP-DEPENDENT ZINC PROTEASE DOMAIN-CONTAINING PROTEIN-RELATED"/>
    <property type="match status" value="1"/>
</dbReference>
<reference evidence="2 3" key="1">
    <citation type="journal article" date="2014" name="Genome Announc.">
        <title>Complete Genome Sequence of Hyphomicrobium nitrativorans Strain NL23, a Denitrifying Bacterium Isolated from Biofilm of a Methanol-Fed Denitrification System Treating Seawater at the Montreal Biodome.</title>
        <authorList>
            <person name="Martineau C."/>
            <person name="Villeneuve C."/>
            <person name="Mauffrey F."/>
            <person name="Villemur R."/>
        </authorList>
    </citation>
    <scope>NUCLEOTIDE SEQUENCE [LARGE SCALE GENOMIC DNA]</scope>
    <source>
        <strain evidence="2">NL23</strain>
    </source>
</reference>
<feature type="domain" description="Retropepsin-like aspartic endopeptidase" evidence="1">
    <location>
        <begin position="46"/>
        <end position="180"/>
    </location>
</feature>
<dbReference type="PANTHER" id="PTHR38037">
    <property type="entry name" value="ZN_PROTEASE DOMAIN-CONTAINING PROTEIN"/>
    <property type="match status" value="1"/>
</dbReference>
<dbReference type="KEGG" id="hni:W911_05770"/>
<proteinExistence type="predicted"/>
<dbReference type="InterPro" id="IPR021109">
    <property type="entry name" value="Peptidase_aspartic_dom_sf"/>
</dbReference>
<accession>V5SDJ3</accession>
<dbReference type="Gene3D" id="2.40.70.10">
    <property type="entry name" value="Acid Proteases"/>
    <property type="match status" value="1"/>
</dbReference>
<dbReference type="STRING" id="1029756.W911_05770"/>
<protein>
    <submittedName>
        <fullName evidence="2">Ribosomal protein S6 modification protein</fullName>
    </submittedName>
</protein>